<organism evidence="1 2">
    <name type="scientific">Brachyspira suanatina</name>
    <dbReference type="NCBI Taxonomy" id="381802"/>
    <lineage>
        <taxon>Bacteria</taxon>
        <taxon>Pseudomonadati</taxon>
        <taxon>Spirochaetota</taxon>
        <taxon>Spirochaetia</taxon>
        <taxon>Brachyspirales</taxon>
        <taxon>Brachyspiraceae</taxon>
        <taxon>Brachyspira</taxon>
    </lineage>
</organism>
<keyword evidence="2" id="KW-1185">Reference proteome</keyword>
<dbReference type="OrthoDB" id="9884809at2"/>
<evidence type="ECO:0000313" key="1">
    <source>
        <dbReference type="EMBL" id="CRF35414.1"/>
    </source>
</evidence>
<dbReference type="AlphaFoldDB" id="A0A0G4KAQ6"/>
<dbReference type="Proteomes" id="UP000043763">
    <property type="component" value="Unassembled WGS sequence"/>
</dbReference>
<sequence>MNITKLIDNDELKKDIEEFTNKLKKQGCIHVIGIVPKNKKGIFIQSYKTSRDTAMILNAILLNIDDKVVSVIKELYNYFKGEK</sequence>
<dbReference type="RefSeq" id="WP_047104446.1">
    <property type="nucleotide sequence ID" value="NZ_CVLB01000003.1"/>
</dbReference>
<accession>A0A0G4KAQ6</accession>
<name>A0A0G4KAQ6_9SPIR</name>
<dbReference type="EMBL" id="CVLB01000003">
    <property type="protein sequence ID" value="CRF35414.1"/>
    <property type="molecule type" value="Genomic_DNA"/>
</dbReference>
<protein>
    <submittedName>
        <fullName evidence="1">Uncharacterized protein</fullName>
    </submittedName>
</protein>
<evidence type="ECO:0000313" key="2">
    <source>
        <dbReference type="Proteomes" id="UP000043763"/>
    </source>
</evidence>
<reference evidence="2" key="1">
    <citation type="submission" date="2015-04" db="EMBL/GenBank/DDBJ databases">
        <authorList>
            <person name="Mushtaq Mamoona"/>
        </authorList>
    </citation>
    <scope>NUCLEOTIDE SEQUENCE [LARGE SCALE GENOMIC DNA]</scope>
    <source>
        <strain evidence="2">AN4859/03</strain>
    </source>
</reference>
<proteinExistence type="predicted"/>
<gene>
    <name evidence="1" type="ORF">BRSU_2638</name>
</gene>